<keyword evidence="6" id="KW-1185">Reference proteome</keyword>
<feature type="domain" description="NACHT" evidence="4">
    <location>
        <begin position="46"/>
        <end position="194"/>
    </location>
</feature>
<feature type="non-terminal residue" evidence="5">
    <location>
        <position position="1"/>
    </location>
</feature>
<feature type="repeat" description="WD" evidence="3">
    <location>
        <begin position="870"/>
        <end position="911"/>
    </location>
</feature>
<dbReference type="PROSITE" id="PS50082">
    <property type="entry name" value="WD_REPEATS_2"/>
    <property type="match status" value="14"/>
</dbReference>
<reference evidence="5 6" key="1">
    <citation type="journal article" date="2024" name="J Genomics">
        <title>Draft genome sequencing and assembly of Favolaschia claudopus CIRM-BRFM 2984 isolated from oak limbs.</title>
        <authorList>
            <person name="Navarro D."/>
            <person name="Drula E."/>
            <person name="Chaduli D."/>
            <person name="Cazenave R."/>
            <person name="Ahrendt S."/>
            <person name="Wang J."/>
            <person name="Lipzen A."/>
            <person name="Daum C."/>
            <person name="Barry K."/>
            <person name="Grigoriev I.V."/>
            <person name="Favel A."/>
            <person name="Rosso M.N."/>
            <person name="Martin F."/>
        </authorList>
    </citation>
    <scope>NUCLEOTIDE SEQUENCE [LARGE SCALE GENOMIC DNA]</scope>
    <source>
        <strain evidence="5 6">CIRM-BRFM 2984</strain>
    </source>
</reference>
<dbReference type="Proteomes" id="UP001362999">
    <property type="component" value="Unassembled WGS sequence"/>
</dbReference>
<evidence type="ECO:0000313" key="5">
    <source>
        <dbReference type="EMBL" id="KAK6967101.1"/>
    </source>
</evidence>
<feature type="repeat" description="WD" evidence="3">
    <location>
        <begin position="1088"/>
        <end position="1129"/>
    </location>
</feature>
<feature type="repeat" description="WD" evidence="3">
    <location>
        <begin position="569"/>
        <end position="610"/>
    </location>
</feature>
<dbReference type="PROSITE" id="PS50294">
    <property type="entry name" value="WD_REPEATS_REGION"/>
    <property type="match status" value="14"/>
</dbReference>
<feature type="repeat" description="WD" evidence="3">
    <location>
        <begin position="784"/>
        <end position="825"/>
    </location>
</feature>
<keyword evidence="2" id="KW-0677">Repeat</keyword>
<evidence type="ECO:0000313" key="6">
    <source>
        <dbReference type="Proteomes" id="UP001362999"/>
    </source>
</evidence>
<feature type="repeat" description="WD" evidence="3">
    <location>
        <begin position="655"/>
        <end position="696"/>
    </location>
</feature>
<feature type="repeat" description="WD" evidence="3">
    <location>
        <begin position="956"/>
        <end position="997"/>
    </location>
</feature>
<organism evidence="5 6">
    <name type="scientific">Favolaschia claudopus</name>
    <dbReference type="NCBI Taxonomy" id="2862362"/>
    <lineage>
        <taxon>Eukaryota</taxon>
        <taxon>Fungi</taxon>
        <taxon>Dikarya</taxon>
        <taxon>Basidiomycota</taxon>
        <taxon>Agaricomycotina</taxon>
        <taxon>Agaricomycetes</taxon>
        <taxon>Agaricomycetidae</taxon>
        <taxon>Agaricales</taxon>
        <taxon>Marasmiineae</taxon>
        <taxon>Mycenaceae</taxon>
        <taxon>Favolaschia</taxon>
    </lineage>
</organism>
<evidence type="ECO:0000256" key="1">
    <source>
        <dbReference type="ARBA" id="ARBA00022574"/>
    </source>
</evidence>
<dbReference type="InterPro" id="IPR036322">
    <property type="entry name" value="WD40_repeat_dom_sf"/>
</dbReference>
<dbReference type="PANTHER" id="PTHR44019">
    <property type="entry name" value="WD REPEAT-CONTAINING PROTEIN 55"/>
    <property type="match status" value="1"/>
</dbReference>
<dbReference type="Gene3D" id="2.130.10.10">
    <property type="entry name" value="YVTN repeat-like/Quinoprotein amine dehydrogenase"/>
    <property type="match status" value="7"/>
</dbReference>
<dbReference type="Pfam" id="PF24883">
    <property type="entry name" value="NPHP3_N"/>
    <property type="match status" value="1"/>
</dbReference>
<feature type="repeat" description="WD" evidence="3">
    <location>
        <begin position="999"/>
        <end position="1040"/>
    </location>
</feature>
<dbReference type="SUPFAM" id="SSF52540">
    <property type="entry name" value="P-loop containing nucleoside triphosphate hydrolases"/>
    <property type="match status" value="1"/>
</dbReference>
<dbReference type="InterPro" id="IPR056884">
    <property type="entry name" value="NPHP3-like_N"/>
</dbReference>
<name>A0AAV9Z1G2_9AGAR</name>
<dbReference type="Gene3D" id="3.40.50.300">
    <property type="entry name" value="P-loop containing nucleotide triphosphate hydrolases"/>
    <property type="match status" value="1"/>
</dbReference>
<dbReference type="CDD" id="cd00200">
    <property type="entry name" value="WD40"/>
    <property type="match status" value="2"/>
</dbReference>
<dbReference type="InterPro" id="IPR015943">
    <property type="entry name" value="WD40/YVTN_repeat-like_dom_sf"/>
</dbReference>
<dbReference type="InterPro" id="IPR007111">
    <property type="entry name" value="NACHT_NTPase"/>
</dbReference>
<dbReference type="PROSITE" id="PS00678">
    <property type="entry name" value="WD_REPEATS_1"/>
    <property type="match status" value="8"/>
</dbReference>
<dbReference type="PROSITE" id="PS50837">
    <property type="entry name" value="NACHT"/>
    <property type="match status" value="1"/>
</dbReference>
<dbReference type="AlphaFoldDB" id="A0AAV9Z1G2"/>
<proteinExistence type="predicted"/>
<accession>A0AAV9Z1G2</accession>
<dbReference type="InterPro" id="IPR019775">
    <property type="entry name" value="WD40_repeat_CS"/>
</dbReference>
<feature type="repeat" description="WD" evidence="3">
    <location>
        <begin position="612"/>
        <end position="653"/>
    </location>
</feature>
<dbReference type="PANTHER" id="PTHR44019:SF8">
    <property type="entry name" value="POC1 CENTRIOLAR PROTEIN HOMOLOG"/>
    <property type="match status" value="1"/>
</dbReference>
<evidence type="ECO:0000256" key="3">
    <source>
        <dbReference type="PROSITE-ProRule" id="PRU00221"/>
    </source>
</evidence>
<gene>
    <name evidence="5" type="ORF">R3P38DRAFT_3509113</name>
</gene>
<feature type="repeat" description="WD" evidence="3">
    <location>
        <begin position="1131"/>
        <end position="1162"/>
    </location>
</feature>
<feature type="repeat" description="WD" evidence="3">
    <location>
        <begin position="698"/>
        <end position="739"/>
    </location>
</feature>
<sequence length="1243" mass="133499">IENLELLKRLRCASSNSSSSEGCLRGTRTEVIKHIALSLTIPSERQIIWLSGVAGSGKSTIATSVSEHFRVLGRLGAQIRFSRNHGDRSDKTVILHTIASGLANTHPHIKQAICNTLAHDSHLVEAPPGTQFQELILNPLNSVKGHLVGPLIIVIDALDECAEDSRSWMIELIANSFPKLPKVFRVLVTSRPESDMTMIFSKNSAAIYQCPLSLNQENNSDISVYIHHCLKPIRDLHGLDPLWPGTDTVDQLINRSGNLFIWAATALKFVGERTAQPKKRLEAVLKMSFREDNLDQLYALALESNGDWADPEFRESTTAILSTIALAKLPMTDSAIDAMCDLQVGSTASILQHFGSVIQWNVGHPATTLHASFNDFILHPNTITPNFDSAMVKKSLVLGCFRVLQKHLRFNICNLPDSHLLNCEVPASVKAHLPDSLTYTSRFWGSHLAESDFDEEVLQLLKEFLANKFLFWLEVVSVQQEFAAVEQVLRITEQYVQEKDDWTKSFIQDGQKFASVFAPAIAQSAPHIYISALPLTPKHSLIREQFLPLFPNLLQHTVPLAWTRLEKIIQGHSQLVTSVAFSLDGKQIVSGSDDMTVRIWDAATGAALGTPLEGHSDVVRSIAFSPDGKHIVSGSHDKTLLLWEAATGAIVGTPLEGHSNRVSSVAFSPDGKHIVSGSGDRTVRVWDAATGCAVGTPLEGHSNTVTSVAFSSDGKHIVSGSYDRTLRFWDAATGAAVGTPLEGHSDVVLSVAFSPDGKHIVSGSADKTVRLWDAVTGGAIGTPLKGHRDRVASVAFSPDGKHIVSGSHDKTLLLWDAATGGAVGTPLEGHSDWVTSVAFSPDGKHIISGSLDRTVRVWDAATVAIVGTPLEIHNDVVTSVAFSPNGKHIVSGSSNETVRLWDTVTGGAVGTPVEGHSDVVRSVAFSPDGKHIVSGSGDRTVRVWDAATGCAVGTPLEGHSNTVTSVAISSDGKHIVSGSYDETVRLWDAVTGGAIGTPLKGHRDRVASVAFSSDGKHIVSGSYDETLRLWDAATGAAVGTPLEGHSDGVRSIAFSPDGKHIVSGSVDKTVRLWDAVTAATGGAVGTLLEGHSDWVTSVAFSPDGKHIISGSLDRTVRVWDAATGAIVGTPLKGHTDLVHCLAFSPDGKHIVSGSSDKTVRLWANAIESHSIRGECTFQDGWIASTSSRIFWIPPHLRDDFCLPWCCLVISPSGVKLLDLSHFVHGKDWTRCLGTTLGNQIGGI</sequence>
<comment type="caution">
    <text evidence="5">The sequence shown here is derived from an EMBL/GenBank/DDBJ whole genome shotgun (WGS) entry which is preliminary data.</text>
</comment>
<dbReference type="PRINTS" id="PR00320">
    <property type="entry name" value="GPROTEINBRPT"/>
</dbReference>
<dbReference type="InterPro" id="IPR020472">
    <property type="entry name" value="WD40_PAC1"/>
</dbReference>
<feature type="repeat" description="WD" evidence="3">
    <location>
        <begin position="741"/>
        <end position="782"/>
    </location>
</feature>
<evidence type="ECO:0000256" key="2">
    <source>
        <dbReference type="ARBA" id="ARBA00022737"/>
    </source>
</evidence>
<keyword evidence="1 3" id="KW-0853">WD repeat</keyword>
<feature type="repeat" description="WD" evidence="3">
    <location>
        <begin position="913"/>
        <end position="954"/>
    </location>
</feature>
<dbReference type="EMBL" id="JAWWNJ010000244">
    <property type="protein sequence ID" value="KAK6967101.1"/>
    <property type="molecule type" value="Genomic_DNA"/>
</dbReference>
<dbReference type="InterPro" id="IPR027417">
    <property type="entry name" value="P-loop_NTPase"/>
</dbReference>
<dbReference type="InterPro" id="IPR050505">
    <property type="entry name" value="WDR55/POC1"/>
</dbReference>
<dbReference type="InterPro" id="IPR001680">
    <property type="entry name" value="WD40_rpt"/>
</dbReference>
<feature type="repeat" description="WD" evidence="3">
    <location>
        <begin position="1042"/>
        <end position="1074"/>
    </location>
</feature>
<protein>
    <submittedName>
        <fullName evidence="5">WD40-repeat-containing domain protein</fullName>
    </submittedName>
</protein>
<dbReference type="SMART" id="SM00320">
    <property type="entry name" value="WD40"/>
    <property type="match status" value="14"/>
</dbReference>
<feature type="repeat" description="WD" evidence="3">
    <location>
        <begin position="827"/>
        <end position="868"/>
    </location>
</feature>
<dbReference type="SUPFAM" id="SSF50978">
    <property type="entry name" value="WD40 repeat-like"/>
    <property type="match status" value="3"/>
</dbReference>
<evidence type="ECO:0000259" key="4">
    <source>
        <dbReference type="PROSITE" id="PS50837"/>
    </source>
</evidence>
<dbReference type="Pfam" id="PF00400">
    <property type="entry name" value="WD40"/>
    <property type="match status" value="14"/>
</dbReference>